<dbReference type="GO" id="GO:0003682">
    <property type="term" value="F:chromatin binding"/>
    <property type="evidence" value="ECO:0007669"/>
    <property type="project" value="TreeGrafter"/>
</dbReference>
<evidence type="ECO:0000256" key="8">
    <source>
        <dbReference type="SAM" id="MobiDB-lite"/>
    </source>
</evidence>
<dbReference type="FunFam" id="1.10.390.10:FF:000011">
    <property type="entry name" value="Transcription initiation factor TFIID subunit"/>
    <property type="match status" value="1"/>
</dbReference>
<feature type="domain" description="Peptidase M1 membrane alanine aminopeptidase" evidence="9">
    <location>
        <begin position="300"/>
        <end position="495"/>
    </location>
</feature>
<dbReference type="GO" id="GO:0008270">
    <property type="term" value="F:zinc ion binding"/>
    <property type="evidence" value="ECO:0007669"/>
    <property type="project" value="InterPro"/>
</dbReference>
<evidence type="ECO:0000313" key="13">
    <source>
        <dbReference type="Proteomes" id="UP000249390"/>
    </source>
</evidence>
<dbReference type="SUPFAM" id="SSF48371">
    <property type="entry name" value="ARM repeat"/>
    <property type="match status" value="1"/>
</dbReference>
<sequence>MTKSRKGKTEEQDGGISAAVIRHQKLCLSIDMEKRRIYGFTEIEISVPDNGIVELHADNLVIESVTVDEEPAQFEVFPHYLNLDNGERWCSVSSTSSAADAAGSVYLSSLDRELVPNLLIMCSKSTKRDNEQLEKPSGNCVESPIEEKLEDPVALDNGFKSSAEEKQSVKRLRIDYWVEKAETGIHFDDDVLHTDNQIRRARCWFPCMDDDLQRCCYDMEFTVASNLIAVSSGTLLYQVLSKDDPPRKTYIYKLDVPVTASWISLVVAPFEIVPDRHIAQLSHICLPPNLSKMQNTVGFTHSAFSHYEDYLGAPFPFGSYTQVFISPEMAVSSYALGASVSIFTSQLLFDERVIDQTLETRIKLAYALARQWFGVYITADTRNDDWLLDGLAGFLTDTFIKKFLGNNEARYRRYKANCAVCRADDNGATALSSSASSKDLYGTQCIGFNGKIRALKSVAVLQMLEKQMGPEPFRKILQQIISRAQVTTRSCRTLSAKEFRHLANKVGNLERPFLKEFFPRWIGSFGCPVLKMGFSYNKRKNMIELAVLRGCTARQDASAPVSTGNLDSENREGDPGWPGMMSIRVYELDGMYDHPILPMTGDSWQLLEIQCHSRLASKRFQKPKKGSKPDGSDENEAVTTIDMRSISDSPLLWLRADPEMEYLAEVHFNQPVQMWINQLERDKDVIAQVQAIAILEALPHLSFSIVNALNNILNEPKVFWKVRIEAAFALANTASEETDWAGLIHLITFYKSRRFDSNIGLPKPNDFRDFQEYFVLEAIPHAIATVRTADKKSPREAVEFVLQLLKYNDNSGNFYSDVYWLAALIQSTGELEFGQQSIVYLSSLLKRLDRLLQFDG</sequence>
<feature type="region of interest" description="Disordered" evidence="8">
    <location>
        <begin position="618"/>
        <end position="640"/>
    </location>
</feature>
<feature type="domain" description="Transcription initiation factor TFIID subunit 2 Ig-like" evidence="10">
    <location>
        <begin position="526"/>
        <end position="671"/>
    </location>
</feature>
<dbReference type="PANTHER" id="PTHR15137">
    <property type="entry name" value="TRANSCRIPTION INITIATION FACTOR TFIID"/>
    <property type="match status" value="1"/>
</dbReference>
<keyword evidence="4" id="KW-0805">Transcription regulation</keyword>
<keyword evidence="6" id="KW-0539">Nucleus</keyword>
<dbReference type="GO" id="GO:0006367">
    <property type="term" value="P:transcription initiation at RNA polymerase II promoter"/>
    <property type="evidence" value="ECO:0007669"/>
    <property type="project" value="TreeGrafter"/>
</dbReference>
<dbReference type="InterPro" id="IPR042097">
    <property type="entry name" value="Aminopeptidase_N-like_N_sf"/>
</dbReference>
<evidence type="ECO:0000256" key="1">
    <source>
        <dbReference type="ARBA" id="ARBA00004123"/>
    </source>
</evidence>
<gene>
    <name evidence="12" type="ORF">DM860_000553</name>
</gene>
<dbReference type="InterPro" id="IPR057345">
    <property type="entry name" value="Ig-like_TAF2"/>
</dbReference>
<evidence type="ECO:0000256" key="7">
    <source>
        <dbReference type="ARBA" id="ARBA00076306"/>
    </source>
</evidence>
<dbReference type="Gene3D" id="2.60.40.1730">
    <property type="entry name" value="tricorn interacting facor f3 domain"/>
    <property type="match status" value="1"/>
</dbReference>
<dbReference type="Pfam" id="PF01433">
    <property type="entry name" value="Peptidase_M1"/>
    <property type="match status" value="1"/>
</dbReference>
<accession>A0A328D0K1</accession>
<evidence type="ECO:0000259" key="10">
    <source>
        <dbReference type="Pfam" id="PF25316"/>
    </source>
</evidence>
<dbReference type="PANTHER" id="PTHR15137:SF9">
    <property type="entry name" value="TRANSCRIPTION INITIATION FACTOR TFIID SUBUNIT 2"/>
    <property type="match status" value="1"/>
</dbReference>
<keyword evidence="5" id="KW-0804">Transcription</keyword>
<name>A0A328D0K1_9ASTE</name>
<comment type="similarity">
    <text evidence="2">Belongs to the TAF2 family.</text>
</comment>
<evidence type="ECO:0000259" key="9">
    <source>
        <dbReference type="Pfam" id="PF01433"/>
    </source>
</evidence>
<keyword evidence="13" id="KW-1185">Reference proteome</keyword>
<dbReference type="Pfam" id="PF25577">
    <property type="entry name" value="TPR_TAF2_C"/>
    <property type="match status" value="1"/>
</dbReference>
<evidence type="ECO:0000256" key="4">
    <source>
        <dbReference type="ARBA" id="ARBA00023015"/>
    </source>
</evidence>
<proteinExistence type="inferred from homology"/>
<dbReference type="Pfam" id="PF25316">
    <property type="entry name" value="TAF2_3rd"/>
    <property type="match status" value="1"/>
</dbReference>
<reference evidence="12 13" key="1">
    <citation type="submission" date="2018-06" db="EMBL/GenBank/DDBJ databases">
        <title>The Genome of Cuscuta australis (Dodder) Provides Insight into the Evolution of Plant Parasitism.</title>
        <authorList>
            <person name="Liu H."/>
        </authorList>
    </citation>
    <scope>NUCLEOTIDE SEQUENCE [LARGE SCALE GENOMIC DNA]</scope>
    <source>
        <strain evidence="13">cv. Yunnan</strain>
        <tissue evidence="12">Vines</tissue>
    </source>
</reference>
<dbReference type="InterPro" id="IPR014782">
    <property type="entry name" value="Peptidase_M1_dom"/>
</dbReference>
<evidence type="ECO:0000259" key="11">
    <source>
        <dbReference type="Pfam" id="PF25577"/>
    </source>
</evidence>
<dbReference type="Gene3D" id="1.10.390.10">
    <property type="entry name" value="Neutral Protease Domain 2"/>
    <property type="match status" value="1"/>
</dbReference>
<evidence type="ECO:0000256" key="2">
    <source>
        <dbReference type="ARBA" id="ARBA00010937"/>
    </source>
</evidence>
<dbReference type="InterPro" id="IPR027268">
    <property type="entry name" value="Peptidase_M4/M1_CTD_sf"/>
</dbReference>
<protein>
    <recommendedName>
        <fullName evidence="3">Transcription initiation factor TFIID subunit 2</fullName>
    </recommendedName>
    <alternativeName>
        <fullName evidence="7">TBP-associated factor 2</fullName>
    </alternativeName>
</protein>
<evidence type="ECO:0000256" key="6">
    <source>
        <dbReference type="ARBA" id="ARBA00023242"/>
    </source>
</evidence>
<dbReference type="Proteomes" id="UP000249390">
    <property type="component" value="Unassembled WGS sequence"/>
</dbReference>
<dbReference type="GO" id="GO:0016251">
    <property type="term" value="F:RNA polymerase II general transcription initiation factor activity"/>
    <property type="evidence" value="ECO:0007669"/>
    <property type="project" value="TreeGrafter"/>
</dbReference>
<dbReference type="AlphaFoldDB" id="A0A328D0K1"/>
<dbReference type="EMBL" id="NQVE01000215">
    <property type="protein sequence ID" value="RAL37859.1"/>
    <property type="molecule type" value="Genomic_DNA"/>
</dbReference>
<dbReference type="CDD" id="cd09839">
    <property type="entry name" value="M1_like_TAF2"/>
    <property type="match status" value="1"/>
</dbReference>
<evidence type="ECO:0000313" key="12">
    <source>
        <dbReference type="EMBL" id="RAL37859.1"/>
    </source>
</evidence>
<dbReference type="InterPro" id="IPR016024">
    <property type="entry name" value="ARM-type_fold"/>
</dbReference>
<dbReference type="InterPro" id="IPR037813">
    <property type="entry name" value="TAF2"/>
</dbReference>
<dbReference type="SUPFAM" id="SSF55486">
    <property type="entry name" value="Metalloproteases ('zincins'), catalytic domain"/>
    <property type="match status" value="1"/>
</dbReference>
<comment type="caution">
    <text evidence="12">The sequence shown here is derived from an EMBL/GenBank/DDBJ whole genome shotgun (WGS) entry which is preliminary data.</text>
</comment>
<dbReference type="GO" id="GO:0008237">
    <property type="term" value="F:metallopeptidase activity"/>
    <property type="evidence" value="ECO:0007669"/>
    <property type="project" value="InterPro"/>
</dbReference>
<comment type="subcellular location">
    <subcellularLocation>
        <location evidence="1">Nucleus</location>
    </subcellularLocation>
</comment>
<feature type="domain" description="Transcription initiation factor TFIID subunit 2 TPR repeats" evidence="11">
    <location>
        <begin position="674"/>
        <end position="829"/>
    </location>
</feature>
<evidence type="ECO:0000256" key="3">
    <source>
        <dbReference type="ARBA" id="ARBA00017363"/>
    </source>
</evidence>
<dbReference type="GO" id="GO:0005669">
    <property type="term" value="C:transcription factor TFIID complex"/>
    <property type="evidence" value="ECO:0007669"/>
    <property type="project" value="InterPro"/>
</dbReference>
<dbReference type="InterPro" id="IPR057991">
    <property type="entry name" value="TPR_TAF2_C"/>
</dbReference>
<dbReference type="FunFam" id="2.60.40.1730:FF:000015">
    <property type="entry name" value="Transcription initiation factor TFIID subunit 2"/>
    <property type="match status" value="1"/>
</dbReference>
<organism evidence="12 13">
    <name type="scientific">Cuscuta australis</name>
    <dbReference type="NCBI Taxonomy" id="267555"/>
    <lineage>
        <taxon>Eukaryota</taxon>
        <taxon>Viridiplantae</taxon>
        <taxon>Streptophyta</taxon>
        <taxon>Embryophyta</taxon>
        <taxon>Tracheophyta</taxon>
        <taxon>Spermatophyta</taxon>
        <taxon>Magnoliopsida</taxon>
        <taxon>eudicotyledons</taxon>
        <taxon>Gunneridae</taxon>
        <taxon>Pentapetalae</taxon>
        <taxon>asterids</taxon>
        <taxon>lamiids</taxon>
        <taxon>Solanales</taxon>
        <taxon>Convolvulaceae</taxon>
        <taxon>Cuscuteae</taxon>
        <taxon>Cuscuta</taxon>
        <taxon>Cuscuta subgen. Grammica</taxon>
        <taxon>Cuscuta sect. Cleistogrammica</taxon>
    </lineage>
</organism>
<dbReference type="GO" id="GO:0000976">
    <property type="term" value="F:transcription cis-regulatory region binding"/>
    <property type="evidence" value="ECO:0007669"/>
    <property type="project" value="TreeGrafter"/>
</dbReference>
<evidence type="ECO:0000256" key="5">
    <source>
        <dbReference type="ARBA" id="ARBA00023163"/>
    </source>
</evidence>
<dbReference type="SUPFAM" id="SSF63737">
    <property type="entry name" value="Leukotriene A4 hydrolase N-terminal domain"/>
    <property type="match status" value="1"/>
</dbReference>